<name>A0A813Q394_9BILA</name>
<keyword evidence="5" id="KW-0067">ATP-binding</keyword>
<dbReference type="EMBL" id="CAJOBC010000129">
    <property type="protein sequence ID" value="CAF3542266.1"/>
    <property type="molecule type" value="Genomic_DNA"/>
</dbReference>
<dbReference type="InterPro" id="IPR051786">
    <property type="entry name" value="ASN_synthetase/amidase"/>
</dbReference>
<dbReference type="Proteomes" id="UP000663829">
    <property type="component" value="Unassembled WGS sequence"/>
</dbReference>
<dbReference type="NCBIfam" id="TIGR01536">
    <property type="entry name" value="asn_synth_AEB"/>
    <property type="match status" value="1"/>
</dbReference>
<organism evidence="10 14">
    <name type="scientific">Didymodactylos carnosus</name>
    <dbReference type="NCBI Taxonomy" id="1234261"/>
    <lineage>
        <taxon>Eukaryota</taxon>
        <taxon>Metazoa</taxon>
        <taxon>Spiralia</taxon>
        <taxon>Gnathifera</taxon>
        <taxon>Rotifera</taxon>
        <taxon>Eurotatoria</taxon>
        <taxon>Bdelloidea</taxon>
        <taxon>Philodinida</taxon>
        <taxon>Philodinidae</taxon>
        <taxon>Didymodactylos</taxon>
    </lineage>
</organism>
<keyword evidence="6" id="KW-0028">Amino-acid biosynthesis</keyword>
<dbReference type="InterPro" id="IPR014729">
    <property type="entry name" value="Rossmann-like_a/b/a_fold"/>
</dbReference>
<evidence type="ECO:0000313" key="10">
    <source>
        <dbReference type="EMBL" id="CAF0761360.1"/>
    </source>
</evidence>
<protein>
    <recommendedName>
        <fullName evidence="3">Asparagine synthetase [glutamine-hydrolyzing]</fullName>
    </recommendedName>
    <alternativeName>
        <fullName evidence="8">Glutamine-dependent asparagine synthetase</fullName>
    </alternativeName>
</protein>
<dbReference type="EMBL" id="CAJNOK010011308">
    <property type="protein sequence ID" value="CAF1137237.1"/>
    <property type="molecule type" value="Genomic_DNA"/>
</dbReference>
<dbReference type="CDD" id="cd00712">
    <property type="entry name" value="AsnB"/>
    <property type="match status" value="1"/>
</dbReference>
<sequence>MCGIVGIISNKDISCLETKVKKMNVLQKHRGLDGEGYWCSDKKNVHLAHRRLSIIDLSSAGHQPMVSKDNLYTIVFNGEIYNYKELKEKCIKRGSKFYSNTDTEVIIEYIKHFGVQGIKDLRGMWAFVLYDIRENKVIFSRDPFGIKPLHYAIYEDCIYFASEIKSLRLIDDYFNKIDEVTKQIFLDFGYLDIGQWTFFKHIKRFPQASYAEVDLNRIVKIEFVQYWQPPKQLMNIDEKKAVEELHVLLKQSIKRHMVSDVPVAFCLSGGLDSSIIIGIAATIAENKEKLNSFTAHHPNFPEIDEVKWAQLAVNHLNVNPHWIEVEYKDFVEEVDLVLYHHDEPFGSTSIYAQNTIFKAINKAGLKTNLRSEERPKNICCDWLPTDISQRGHKCSLIHCTNNAVLV</sequence>
<dbReference type="InterPro" id="IPR006426">
    <property type="entry name" value="Asn_synth_AEB"/>
</dbReference>
<evidence type="ECO:0000256" key="8">
    <source>
        <dbReference type="ARBA" id="ARBA00030234"/>
    </source>
</evidence>
<feature type="domain" description="Glutamine amidotransferase type-2" evidence="9">
    <location>
        <begin position="2"/>
        <end position="216"/>
    </location>
</feature>
<evidence type="ECO:0000259" key="9">
    <source>
        <dbReference type="PROSITE" id="PS51278"/>
    </source>
</evidence>
<dbReference type="EMBL" id="CAJOBA010024663">
    <property type="protein sequence ID" value="CAF3927626.1"/>
    <property type="molecule type" value="Genomic_DNA"/>
</dbReference>
<dbReference type="Gene3D" id="3.60.20.10">
    <property type="entry name" value="Glutamine Phosphoribosylpyrophosphate, subunit 1, domain 1"/>
    <property type="match status" value="1"/>
</dbReference>
<dbReference type="GO" id="GO:0070981">
    <property type="term" value="P:L-asparagine biosynthetic process"/>
    <property type="evidence" value="ECO:0007669"/>
    <property type="project" value="UniProtKB-UniPathway"/>
</dbReference>
<dbReference type="GO" id="GO:0005524">
    <property type="term" value="F:ATP binding"/>
    <property type="evidence" value="ECO:0007669"/>
    <property type="project" value="UniProtKB-KW"/>
</dbReference>
<dbReference type="InterPro" id="IPR033738">
    <property type="entry name" value="AsnB_N"/>
</dbReference>
<gene>
    <name evidence="10" type="ORF">GPM918_LOCUS1403</name>
    <name evidence="11" type="ORF">OVA965_LOCUS20948</name>
    <name evidence="12" type="ORF">SRO942_LOCUS1403</name>
    <name evidence="13" type="ORF">TMI583_LOCUS21480</name>
</gene>
<evidence type="ECO:0000256" key="6">
    <source>
        <dbReference type="ARBA" id="ARBA00022888"/>
    </source>
</evidence>
<evidence type="ECO:0000313" key="11">
    <source>
        <dbReference type="EMBL" id="CAF1137237.1"/>
    </source>
</evidence>
<dbReference type="PANTHER" id="PTHR43284:SF1">
    <property type="entry name" value="ASPARAGINE SYNTHETASE"/>
    <property type="match status" value="1"/>
</dbReference>
<dbReference type="OrthoDB" id="409189at2759"/>
<keyword evidence="7" id="KW-0315">Glutamine amidotransferase</keyword>
<dbReference type="Pfam" id="PF00733">
    <property type="entry name" value="Asn_synthase"/>
    <property type="match status" value="1"/>
</dbReference>
<evidence type="ECO:0000256" key="7">
    <source>
        <dbReference type="ARBA" id="ARBA00022962"/>
    </source>
</evidence>
<comment type="caution">
    <text evidence="10">The sequence shown here is derived from an EMBL/GenBank/DDBJ whole genome shotgun (WGS) entry which is preliminary data.</text>
</comment>
<accession>A0A813Q394</accession>
<evidence type="ECO:0000256" key="2">
    <source>
        <dbReference type="ARBA" id="ARBA00005752"/>
    </source>
</evidence>
<dbReference type="SUPFAM" id="SSF52402">
    <property type="entry name" value="Adenine nucleotide alpha hydrolases-like"/>
    <property type="match status" value="1"/>
</dbReference>
<evidence type="ECO:0000256" key="1">
    <source>
        <dbReference type="ARBA" id="ARBA00005187"/>
    </source>
</evidence>
<dbReference type="PANTHER" id="PTHR43284">
    <property type="entry name" value="ASPARAGINE SYNTHETASE (GLUTAMINE-HYDROLYZING)"/>
    <property type="match status" value="1"/>
</dbReference>
<dbReference type="InterPro" id="IPR017932">
    <property type="entry name" value="GATase_2_dom"/>
</dbReference>
<evidence type="ECO:0000313" key="13">
    <source>
        <dbReference type="EMBL" id="CAF3927626.1"/>
    </source>
</evidence>
<evidence type="ECO:0000313" key="14">
    <source>
        <dbReference type="Proteomes" id="UP000663829"/>
    </source>
</evidence>
<dbReference type="SUPFAM" id="SSF56235">
    <property type="entry name" value="N-terminal nucleophile aminohydrolases (Ntn hydrolases)"/>
    <property type="match status" value="1"/>
</dbReference>
<dbReference type="Pfam" id="PF13537">
    <property type="entry name" value="GATase_7"/>
    <property type="match status" value="1"/>
</dbReference>
<keyword evidence="14" id="KW-1185">Reference proteome</keyword>
<dbReference type="GO" id="GO:0004066">
    <property type="term" value="F:asparagine synthase (glutamine-hydrolyzing) activity"/>
    <property type="evidence" value="ECO:0007669"/>
    <property type="project" value="InterPro"/>
</dbReference>
<keyword evidence="6" id="KW-0061">Asparagine biosynthesis</keyword>
<evidence type="ECO:0000256" key="5">
    <source>
        <dbReference type="ARBA" id="ARBA00022840"/>
    </source>
</evidence>
<dbReference type="Proteomes" id="UP000682733">
    <property type="component" value="Unassembled WGS sequence"/>
</dbReference>
<keyword evidence="4" id="KW-0547">Nucleotide-binding</keyword>
<dbReference type="InterPro" id="IPR001962">
    <property type="entry name" value="Asn_synthase"/>
</dbReference>
<dbReference type="Proteomes" id="UP000681722">
    <property type="component" value="Unassembled WGS sequence"/>
</dbReference>
<comment type="pathway">
    <text evidence="1">Amino-acid biosynthesis; L-asparagine biosynthesis; L-asparagine from L-aspartate (L-Gln route): step 1/1.</text>
</comment>
<dbReference type="EMBL" id="CAJNOQ010000129">
    <property type="protein sequence ID" value="CAF0761360.1"/>
    <property type="molecule type" value="Genomic_DNA"/>
</dbReference>
<dbReference type="Gene3D" id="3.40.50.620">
    <property type="entry name" value="HUPs"/>
    <property type="match status" value="1"/>
</dbReference>
<evidence type="ECO:0000256" key="4">
    <source>
        <dbReference type="ARBA" id="ARBA00022741"/>
    </source>
</evidence>
<dbReference type="PROSITE" id="PS51278">
    <property type="entry name" value="GATASE_TYPE_2"/>
    <property type="match status" value="1"/>
</dbReference>
<comment type="similarity">
    <text evidence="2">Belongs to the asparagine synthetase family.</text>
</comment>
<dbReference type="UniPathway" id="UPA00134">
    <property type="reaction ID" value="UER00195"/>
</dbReference>
<evidence type="ECO:0000313" key="12">
    <source>
        <dbReference type="EMBL" id="CAF3542266.1"/>
    </source>
</evidence>
<evidence type="ECO:0000256" key="3">
    <source>
        <dbReference type="ARBA" id="ARBA00021389"/>
    </source>
</evidence>
<dbReference type="InterPro" id="IPR029055">
    <property type="entry name" value="Ntn_hydrolases_N"/>
</dbReference>
<dbReference type="Proteomes" id="UP000677228">
    <property type="component" value="Unassembled WGS sequence"/>
</dbReference>
<reference evidence="10" key="1">
    <citation type="submission" date="2021-02" db="EMBL/GenBank/DDBJ databases">
        <authorList>
            <person name="Nowell W R."/>
        </authorList>
    </citation>
    <scope>NUCLEOTIDE SEQUENCE</scope>
</reference>
<dbReference type="AlphaFoldDB" id="A0A813Q394"/>
<proteinExistence type="inferred from homology"/>